<proteinExistence type="predicted"/>
<name>A0AAD1T7U1_PELCU</name>
<feature type="region of interest" description="Disordered" evidence="1">
    <location>
        <begin position="25"/>
        <end position="53"/>
    </location>
</feature>
<dbReference type="AlphaFoldDB" id="A0AAD1T7U1"/>
<protein>
    <submittedName>
        <fullName evidence="2">Uncharacterized protein</fullName>
    </submittedName>
</protein>
<dbReference type="EMBL" id="OW240921">
    <property type="protein sequence ID" value="CAH2319382.1"/>
    <property type="molecule type" value="Genomic_DNA"/>
</dbReference>
<organism evidence="2 3">
    <name type="scientific">Pelobates cultripes</name>
    <name type="common">Western spadefoot toad</name>
    <dbReference type="NCBI Taxonomy" id="61616"/>
    <lineage>
        <taxon>Eukaryota</taxon>
        <taxon>Metazoa</taxon>
        <taxon>Chordata</taxon>
        <taxon>Craniata</taxon>
        <taxon>Vertebrata</taxon>
        <taxon>Euteleostomi</taxon>
        <taxon>Amphibia</taxon>
        <taxon>Batrachia</taxon>
        <taxon>Anura</taxon>
        <taxon>Pelobatoidea</taxon>
        <taxon>Pelobatidae</taxon>
        <taxon>Pelobates</taxon>
    </lineage>
</organism>
<dbReference type="Proteomes" id="UP001295444">
    <property type="component" value="Chromosome 10"/>
</dbReference>
<accession>A0AAD1T7U1</accession>
<evidence type="ECO:0000256" key="1">
    <source>
        <dbReference type="SAM" id="MobiDB-lite"/>
    </source>
</evidence>
<evidence type="ECO:0000313" key="2">
    <source>
        <dbReference type="EMBL" id="CAH2319382.1"/>
    </source>
</evidence>
<reference evidence="2" key="1">
    <citation type="submission" date="2022-03" db="EMBL/GenBank/DDBJ databases">
        <authorList>
            <person name="Alioto T."/>
            <person name="Alioto T."/>
            <person name="Gomez Garrido J."/>
        </authorList>
    </citation>
    <scope>NUCLEOTIDE SEQUENCE</scope>
</reference>
<feature type="compositionally biased region" description="Polar residues" evidence="1">
    <location>
        <begin position="26"/>
        <end position="53"/>
    </location>
</feature>
<sequence>MNQADWTRQHLNQAAFRHSYAPGRRFSSSLRSHSTAGARAITSSLPSNQSQRNEVITNITENANAREQRELQLKLAENQRTAAISSNG</sequence>
<feature type="non-terminal residue" evidence="2">
    <location>
        <position position="88"/>
    </location>
</feature>
<evidence type="ECO:0000313" key="3">
    <source>
        <dbReference type="Proteomes" id="UP001295444"/>
    </source>
</evidence>
<keyword evidence="3" id="KW-1185">Reference proteome</keyword>
<gene>
    <name evidence="2" type="ORF">PECUL_23A043502</name>
</gene>